<evidence type="ECO:0000256" key="5">
    <source>
        <dbReference type="ARBA" id="ARBA00022438"/>
    </source>
</evidence>
<proteinExistence type="inferred from homology"/>
<evidence type="ECO:0000256" key="8">
    <source>
        <dbReference type="ARBA" id="ARBA00022801"/>
    </source>
</evidence>
<dbReference type="OrthoDB" id="145069at2157"/>
<evidence type="ECO:0000256" key="9">
    <source>
        <dbReference type="ARBA" id="ARBA00023049"/>
    </source>
</evidence>
<dbReference type="Gene3D" id="3.40.1830.10">
    <property type="entry name" value="Thermophilic metalloprotease (M29)"/>
    <property type="match status" value="1"/>
</dbReference>
<keyword evidence="9" id="KW-0482">Metalloprotease</keyword>
<evidence type="ECO:0000313" key="11">
    <source>
        <dbReference type="Proteomes" id="UP000005233"/>
    </source>
</evidence>
<dbReference type="InterPro" id="IPR000787">
    <property type="entry name" value="Peptidase_M29"/>
</dbReference>
<sequence length="387" mass="42605">MIDESIFPRLANCVLDSIGVKDGDAVFISGGSHEQRFLEEIGIAVARRGGQPFISAVSNDYQRRLLEACTVEQLKRMPKIMMGIAQAMDAYVIVEPYSDPTFKARFREKLQARSEGNFPVMQVIYGKPGKRWLYMGWATEEMARMYGVPLDVLERLVIGGCSVEPGLLKERCEHIMSALKGARYVHVTDPHGTDFRLNIEGRRLNPDDGVLSPEKVAVGDLGGNLPAGEVFVAPVETHGSGTIYCPLTIDDLTRGTIIKGVRLVFKDGTLMPDECTAEVNQEVLRDTIQKMVKLDVDKYGAPNALKVAELGIGLNPVIDRAIGYILTDEKIGGSVHVAFGRSDMYGGNVQSNMHWDFVTAPDATIEVEYGDGSRRLIMKDGRLLQLA</sequence>
<dbReference type="KEGG" id="mez:Mtc_0346"/>
<dbReference type="eggNOG" id="arCOG01888">
    <property type="taxonomic scope" value="Archaea"/>
</dbReference>
<dbReference type="RefSeq" id="WP_014404955.1">
    <property type="nucleotide sequence ID" value="NC_017034.1"/>
</dbReference>
<keyword evidence="11" id="KW-1185">Reference proteome</keyword>
<dbReference type="PANTHER" id="PTHR34448:SF1">
    <property type="entry name" value="BLL6088 PROTEIN"/>
    <property type="match status" value="1"/>
</dbReference>
<keyword evidence="7" id="KW-0479">Metal-binding</keyword>
<evidence type="ECO:0000256" key="7">
    <source>
        <dbReference type="ARBA" id="ARBA00022723"/>
    </source>
</evidence>
<dbReference type="InterPro" id="IPR052170">
    <property type="entry name" value="M29_Exopeptidase"/>
</dbReference>
<dbReference type="HOGENOM" id="CLU_057697_0_0_2"/>
<dbReference type="GO" id="GO:0008237">
    <property type="term" value="F:metallopeptidase activity"/>
    <property type="evidence" value="ECO:0007669"/>
    <property type="project" value="UniProtKB-KW"/>
</dbReference>
<comment type="cofactor">
    <cofactor evidence="3">
        <name>Zn(2+)</name>
        <dbReference type="ChEBI" id="CHEBI:29105"/>
    </cofactor>
</comment>
<keyword evidence="8 10" id="KW-0378">Hydrolase</keyword>
<dbReference type="Pfam" id="PF02073">
    <property type="entry name" value="Peptidase_M29"/>
    <property type="match status" value="1"/>
</dbReference>
<accession>H8IA50</accession>
<evidence type="ECO:0000256" key="1">
    <source>
        <dbReference type="ARBA" id="ARBA00001941"/>
    </source>
</evidence>
<name>H8IA50_METCZ</name>
<evidence type="ECO:0000256" key="3">
    <source>
        <dbReference type="ARBA" id="ARBA00001947"/>
    </source>
</evidence>
<dbReference type="GO" id="GO:0004177">
    <property type="term" value="F:aminopeptidase activity"/>
    <property type="evidence" value="ECO:0007669"/>
    <property type="project" value="UniProtKB-KW"/>
</dbReference>
<dbReference type="PANTHER" id="PTHR34448">
    <property type="entry name" value="AMINOPEPTIDASE"/>
    <property type="match status" value="1"/>
</dbReference>
<dbReference type="EC" id="3.4.11.-" evidence="10"/>
<dbReference type="GO" id="GO:0006508">
    <property type="term" value="P:proteolysis"/>
    <property type="evidence" value="ECO:0007669"/>
    <property type="project" value="UniProtKB-KW"/>
</dbReference>
<evidence type="ECO:0000256" key="4">
    <source>
        <dbReference type="ARBA" id="ARBA00008236"/>
    </source>
</evidence>
<dbReference type="Proteomes" id="UP000005233">
    <property type="component" value="Chromosome"/>
</dbReference>
<dbReference type="SUPFAM" id="SSF144052">
    <property type="entry name" value="Thermophilic metalloprotease-like"/>
    <property type="match status" value="1"/>
</dbReference>
<dbReference type="AlphaFoldDB" id="H8IA50"/>
<dbReference type="EMBL" id="CP003243">
    <property type="protein sequence ID" value="AFC99116.1"/>
    <property type="molecule type" value="Genomic_DNA"/>
</dbReference>
<comment type="cofactor">
    <cofactor evidence="1">
        <name>Co(2+)</name>
        <dbReference type="ChEBI" id="CHEBI:48828"/>
    </cofactor>
</comment>
<keyword evidence="6" id="KW-0645">Protease</keyword>
<evidence type="ECO:0000256" key="2">
    <source>
        <dbReference type="ARBA" id="ARBA00001946"/>
    </source>
</evidence>
<evidence type="ECO:0000256" key="6">
    <source>
        <dbReference type="ARBA" id="ARBA00022670"/>
    </source>
</evidence>
<dbReference type="STRING" id="1041930.Mtc_0346"/>
<dbReference type="GeneID" id="11970228"/>
<dbReference type="InterPro" id="IPR035097">
    <property type="entry name" value="M29_N-terminal"/>
</dbReference>
<dbReference type="GO" id="GO:0046872">
    <property type="term" value="F:metal ion binding"/>
    <property type="evidence" value="ECO:0007669"/>
    <property type="project" value="UniProtKB-KW"/>
</dbReference>
<evidence type="ECO:0000313" key="10">
    <source>
        <dbReference type="EMBL" id="AFC99116.1"/>
    </source>
</evidence>
<keyword evidence="5 10" id="KW-0031">Aminopeptidase</keyword>
<comment type="similarity">
    <text evidence="4">Belongs to the peptidase M29 family.</text>
</comment>
<comment type="cofactor">
    <cofactor evidence="2">
        <name>Mg(2+)</name>
        <dbReference type="ChEBI" id="CHEBI:18420"/>
    </cofactor>
</comment>
<gene>
    <name evidence="10" type="ordered locus">Mtc_0346</name>
</gene>
<protein>
    <submittedName>
        <fullName evidence="10">Leucyl aminopeptidase (Aminopeptidase T)</fullName>
        <ecNumber evidence="10">3.4.11.-</ecNumber>
    </submittedName>
</protein>
<reference evidence="10 11" key="1">
    <citation type="journal article" date="2012" name="J. Bacteriol.">
        <title>Complete genome sequence of a thermophilic methanogen, Methanocella conradii HZ254, isolated from Chinese rice field soil.</title>
        <authorList>
            <person name="Lu Z."/>
            <person name="Lu Y."/>
        </authorList>
    </citation>
    <scope>NUCLEOTIDE SEQUENCE [LARGE SCALE GENOMIC DNA]</scope>
    <source>
        <strain evidence="11">DSM 24694 / JCM 17849 / CGMCC 1.5162 / HZ254</strain>
    </source>
</reference>
<organism evidence="10 11">
    <name type="scientific">Methanocella conradii (strain DSM 24694 / JCM 17849 / CGMCC 1.5162 / HZ254)</name>
    <dbReference type="NCBI Taxonomy" id="1041930"/>
    <lineage>
        <taxon>Archaea</taxon>
        <taxon>Methanobacteriati</taxon>
        <taxon>Methanobacteriota</taxon>
        <taxon>Stenosarchaea group</taxon>
        <taxon>Methanomicrobia</taxon>
        <taxon>Methanocellales</taxon>
        <taxon>Methanocellaceae</taxon>
        <taxon>Methanocella</taxon>
    </lineage>
</organism>